<keyword evidence="1" id="KW-0732">Signal</keyword>
<dbReference type="InterPro" id="IPR052897">
    <property type="entry name" value="Sec-Metab_Biosynth_Hydrolase"/>
</dbReference>
<sequence>MSFRRVLLIVLGAVALLFSCTTPNAVAGVTAATTNVKPTVVLVHGAFADASGWNGVVARLQAAGYAVLAVANPLRDLAGDSAYISSVLASVPGPVVLVGHSYGGAVITNAAAGNSNVKALVYVAGFAPDSGETSLELSDRFPGSTLPTALVPRPYPGGVDGYIDPAKFRAVFAADLPEPTTRLMAATQRPVSVGALSGPSGAPAWRSIPSWYLVAGSDKAIPPAAQRFMAKRANSTVVELPGASHAVMVSQPAATAAFIVAAARSAVR</sequence>
<evidence type="ECO:0000313" key="3">
    <source>
        <dbReference type="EMBL" id="KAA9376484.1"/>
    </source>
</evidence>
<accession>A0A5J5JXQ8</accession>
<reference evidence="3 4" key="1">
    <citation type="submission" date="2019-09" db="EMBL/GenBank/DDBJ databases">
        <title>Screening of Novel Bioactive Compounds from Soil-Associated.</title>
        <authorList>
            <person name="Gong X."/>
        </authorList>
    </citation>
    <scope>NUCLEOTIDE SEQUENCE [LARGE SCALE GENOMIC DNA]</scope>
    <source>
        <strain evidence="3 4">Gxj-6</strain>
    </source>
</reference>
<feature type="chain" id="PRO_5023843262" evidence="1">
    <location>
        <begin position="28"/>
        <end position="268"/>
    </location>
</feature>
<dbReference type="RefSeq" id="WP_150936080.1">
    <property type="nucleotide sequence ID" value="NZ_VYTZ01000008.1"/>
</dbReference>
<dbReference type="PANTHER" id="PTHR37017:SF11">
    <property type="entry name" value="ESTERASE_LIPASE_THIOESTERASE DOMAIN-CONTAINING PROTEIN"/>
    <property type="match status" value="1"/>
</dbReference>
<dbReference type="Pfam" id="PF12697">
    <property type="entry name" value="Abhydrolase_6"/>
    <property type="match status" value="1"/>
</dbReference>
<dbReference type="PANTHER" id="PTHR37017">
    <property type="entry name" value="AB HYDROLASE-1 DOMAIN-CONTAINING PROTEIN-RELATED"/>
    <property type="match status" value="1"/>
</dbReference>
<dbReference type="SUPFAM" id="SSF53474">
    <property type="entry name" value="alpha/beta-Hydrolases"/>
    <property type="match status" value="1"/>
</dbReference>
<gene>
    <name evidence="3" type="ORF">F5972_24055</name>
</gene>
<feature type="domain" description="AB hydrolase-1" evidence="2">
    <location>
        <begin position="40"/>
        <end position="257"/>
    </location>
</feature>
<dbReference type="InterPro" id="IPR029058">
    <property type="entry name" value="AB_hydrolase_fold"/>
</dbReference>
<keyword evidence="3" id="KW-0378">Hydrolase</keyword>
<proteinExistence type="predicted"/>
<dbReference type="PROSITE" id="PS51257">
    <property type="entry name" value="PROKAR_LIPOPROTEIN"/>
    <property type="match status" value="1"/>
</dbReference>
<dbReference type="EMBL" id="VYTZ01000008">
    <property type="protein sequence ID" value="KAA9376484.1"/>
    <property type="molecule type" value="Genomic_DNA"/>
</dbReference>
<dbReference type="AlphaFoldDB" id="A0A5J5JXQ8"/>
<evidence type="ECO:0000256" key="1">
    <source>
        <dbReference type="SAM" id="SignalP"/>
    </source>
</evidence>
<evidence type="ECO:0000259" key="2">
    <source>
        <dbReference type="Pfam" id="PF12697"/>
    </source>
</evidence>
<dbReference type="Proteomes" id="UP000327011">
    <property type="component" value="Unassembled WGS sequence"/>
</dbReference>
<dbReference type="Gene3D" id="3.40.50.1820">
    <property type="entry name" value="alpha/beta hydrolase"/>
    <property type="match status" value="1"/>
</dbReference>
<name>A0A5J5JXQ8_9ACTN</name>
<evidence type="ECO:0000313" key="4">
    <source>
        <dbReference type="Proteomes" id="UP000327011"/>
    </source>
</evidence>
<organism evidence="3 4">
    <name type="scientific">Microbispora cellulosiformans</name>
    <dbReference type="NCBI Taxonomy" id="2614688"/>
    <lineage>
        <taxon>Bacteria</taxon>
        <taxon>Bacillati</taxon>
        <taxon>Actinomycetota</taxon>
        <taxon>Actinomycetes</taxon>
        <taxon>Streptosporangiales</taxon>
        <taxon>Streptosporangiaceae</taxon>
        <taxon>Microbispora</taxon>
    </lineage>
</organism>
<keyword evidence="4" id="KW-1185">Reference proteome</keyword>
<comment type="caution">
    <text evidence="3">The sequence shown here is derived from an EMBL/GenBank/DDBJ whole genome shotgun (WGS) entry which is preliminary data.</text>
</comment>
<protein>
    <submittedName>
        <fullName evidence="3">Alpha/beta hydrolase</fullName>
    </submittedName>
</protein>
<feature type="signal peptide" evidence="1">
    <location>
        <begin position="1"/>
        <end position="27"/>
    </location>
</feature>
<dbReference type="GO" id="GO:0016787">
    <property type="term" value="F:hydrolase activity"/>
    <property type="evidence" value="ECO:0007669"/>
    <property type="project" value="UniProtKB-KW"/>
</dbReference>
<dbReference type="InterPro" id="IPR000073">
    <property type="entry name" value="AB_hydrolase_1"/>
</dbReference>